<keyword evidence="4" id="KW-1185">Reference proteome</keyword>
<evidence type="ECO:0000256" key="1">
    <source>
        <dbReference type="ARBA" id="ARBA00022737"/>
    </source>
</evidence>
<dbReference type="EMBL" id="KK914318">
    <property type="protein sequence ID" value="KDP41544.1"/>
    <property type="molecule type" value="Genomic_DNA"/>
</dbReference>
<evidence type="ECO:0008006" key="5">
    <source>
        <dbReference type="Google" id="ProtNLM"/>
    </source>
</evidence>
<dbReference type="InterPro" id="IPR032675">
    <property type="entry name" value="LRR_dom_sf"/>
</dbReference>
<accession>A0A067LBQ9</accession>
<dbReference type="Proteomes" id="UP000027138">
    <property type="component" value="Unassembled WGS sequence"/>
</dbReference>
<dbReference type="AlphaFoldDB" id="A0A067LBQ9"/>
<name>A0A067LBQ9_JATCU</name>
<dbReference type="Pfam" id="PF00560">
    <property type="entry name" value="LRR_1"/>
    <property type="match status" value="1"/>
</dbReference>
<dbReference type="InterPro" id="IPR052941">
    <property type="entry name" value="StomDev_PlantInt_Reg"/>
</dbReference>
<dbReference type="PANTHER" id="PTHR48004">
    <property type="entry name" value="OS01G0149700 PROTEIN"/>
    <property type="match status" value="1"/>
</dbReference>
<dbReference type="PROSITE" id="PS50176">
    <property type="entry name" value="ARM_REPEAT"/>
    <property type="match status" value="1"/>
</dbReference>
<reference evidence="3 4" key="1">
    <citation type="journal article" date="2014" name="PLoS ONE">
        <title>Global Analysis of Gene Expression Profiles in Physic Nut (Jatropha curcas L.) Seedlings Exposed to Salt Stress.</title>
        <authorList>
            <person name="Zhang L."/>
            <person name="Zhang C."/>
            <person name="Wu P."/>
            <person name="Chen Y."/>
            <person name="Li M."/>
            <person name="Jiang H."/>
            <person name="Wu G."/>
        </authorList>
    </citation>
    <scope>NUCLEOTIDE SEQUENCE [LARGE SCALE GENOMIC DNA]</scope>
    <source>
        <strain evidence="4">cv. GZQX0401</strain>
        <tissue evidence="3">Young leaves</tissue>
    </source>
</reference>
<feature type="repeat" description="ARM" evidence="2">
    <location>
        <begin position="203"/>
        <end position="232"/>
    </location>
</feature>
<proteinExistence type="predicted"/>
<gene>
    <name evidence="3" type="ORF">JCGZ_15951</name>
</gene>
<dbReference type="PANTHER" id="PTHR48004:SF58">
    <property type="entry name" value="OS01G0162200 PROTEIN"/>
    <property type="match status" value="1"/>
</dbReference>
<keyword evidence="1" id="KW-0677">Repeat</keyword>
<evidence type="ECO:0000313" key="4">
    <source>
        <dbReference type="Proteomes" id="UP000027138"/>
    </source>
</evidence>
<dbReference type="STRING" id="180498.A0A067LBQ9"/>
<dbReference type="InterPro" id="IPR001611">
    <property type="entry name" value="Leu-rich_rpt"/>
</dbReference>
<sequence length="232" mass="25695">MAGCGCLPTLESFTMCSAGTCPLHAVTAYNQSEFFNLMKTFLSGKPLSDWMSMEENHSAISPASIVTVKGWSISGRFPVGICSYLAKLRILRVGYNNLYGDILHSIVNCSQLEQLNMTSLYLEGMFADFSKLKSLKVLDMSYNLFRGDFPMSITNLTSIELLNFNQIGELKPWKFPKTILMMDLKVLILTCCMLYGPVPTITGNMSSLVNLLLDGNFLEGKIPADIGLLKNL</sequence>
<dbReference type="InterPro" id="IPR000225">
    <property type="entry name" value="Armadillo"/>
</dbReference>
<dbReference type="Gene3D" id="3.80.10.10">
    <property type="entry name" value="Ribonuclease Inhibitor"/>
    <property type="match status" value="1"/>
</dbReference>
<evidence type="ECO:0000313" key="3">
    <source>
        <dbReference type="EMBL" id="KDP41544.1"/>
    </source>
</evidence>
<protein>
    <recommendedName>
        <fullName evidence="5">Leucine-rich repeat-containing N-terminal plant-type domain-containing protein</fullName>
    </recommendedName>
</protein>
<evidence type="ECO:0000256" key="2">
    <source>
        <dbReference type="PROSITE-ProRule" id="PRU00259"/>
    </source>
</evidence>
<dbReference type="OrthoDB" id="776842at2759"/>
<organism evidence="3 4">
    <name type="scientific">Jatropha curcas</name>
    <name type="common">Barbados nut</name>
    <dbReference type="NCBI Taxonomy" id="180498"/>
    <lineage>
        <taxon>Eukaryota</taxon>
        <taxon>Viridiplantae</taxon>
        <taxon>Streptophyta</taxon>
        <taxon>Embryophyta</taxon>
        <taxon>Tracheophyta</taxon>
        <taxon>Spermatophyta</taxon>
        <taxon>Magnoliopsida</taxon>
        <taxon>eudicotyledons</taxon>
        <taxon>Gunneridae</taxon>
        <taxon>Pentapetalae</taxon>
        <taxon>rosids</taxon>
        <taxon>fabids</taxon>
        <taxon>Malpighiales</taxon>
        <taxon>Euphorbiaceae</taxon>
        <taxon>Crotonoideae</taxon>
        <taxon>Jatropheae</taxon>
        <taxon>Jatropha</taxon>
    </lineage>
</organism>
<dbReference type="SUPFAM" id="SSF52047">
    <property type="entry name" value="RNI-like"/>
    <property type="match status" value="1"/>
</dbReference>